<keyword evidence="2" id="KW-1185">Reference proteome</keyword>
<dbReference type="EMBL" id="JAGKQM010000008">
    <property type="protein sequence ID" value="KAH0914052.1"/>
    <property type="molecule type" value="Genomic_DNA"/>
</dbReference>
<name>A0ABQ8CAF0_BRANA</name>
<protein>
    <submittedName>
        <fullName evidence="1">Uncharacterized protein</fullName>
    </submittedName>
</protein>
<evidence type="ECO:0000313" key="2">
    <source>
        <dbReference type="Proteomes" id="UP000824890"/>
    </source>
</evidence>
<proteinExistence type="predicted"/>
<comment type="caution">
    <text evidence="1">The sequence shown here is derived from an EMBL/GenBank/DDBJ whole genome shotgun (WGS) entry which is preliminary data.</text>
</comment>
<dbReference type="Proteomes" id="UP000824890">
    <property type="component" value="Unassembled WGS sequence"/>
</dbReference>
<evidence type="ECO:0000313" key="1">
    <source>
        <dbReference type="EMBL" id="KAH0914052.1"/>
    </source>
</evidence>
<accession>A0ABQ8CAF0</accession>
<gene>
    <name evidence="1" type="ORF">HID58_028498</name>
</gene>
<sequence length="46" mass="5488">MFGYEEHPYGFYTLANTEYIVEDRDCKNVPDLDQSHVMELRMLGPY</sequence>
<reference evidence="1 2" key="1">
    <citation type="submission" date="2021-05" db="EMBL/GenBank/DDBJ databases">
        <title>Genome Assembly of Synthetic Allotetraploid Brassica napus Reveals Homoeologous Exchanges between Subgenomes.</title>
        <authorList>
            <person name="Davis J.T."/>
        </authorList>
    </citation>
    <scope>NUCLEOTIDE SEQUENCE [LARGE SCALE GENOMIC DNA]</scope>
    <source>
        <strain evidence="2">cv. Da-Ae</strain>
        <tissue evidence="1">Seedling</tissue>
    </source>
</reference>
<organism evidence="1 2">
    <name type="scientific">Brassica napus</name>
    <name type="common">Rape</name>
    <dbReference type="NCBI Taxonomy" id="3708"/>
    <lineage>
        <taxon>Eukaryota</taxon>
        <taxon>Viridiplantae</taxon>
        <taxon>Streptophyta</taxon>
        <taxon>Embryophyta</taxon>
        <taxon>Tracheophyta</taxon>
        <taxon>Spermatophyta</taxon>
        <taxon>Magnoliopsida</taxon>
        <taxon>eudicotyledons</taxon>
        <taxon>Gunneridae</taxon>
        <taxon>Pentapetalae</taxon>
        <taxon>rosids</taxon>
        <taxon>malvids</taxon>
        <taxon>Brassicales</taxon>
        <taxon>Brassicaceae</taxon>
        <taxon>Brassiceae</taxon>
        <taxon>Brassica</taxon>
    </lineage>
</organism>